<dbReference type="Proteomes" id="UP000244005">
    <property type="component" value="Unassembled WGS sequence"/>
</dbReference>
<reference evidence="3" key="1">
    <citation type="journal article" date="2017" name="Cell">
        <title>Insights into land plant evolution garnered from the Marchantia polymorpha genome.</title>
        <authorList>
            <person name="Bowman J.L."/>
            <person name="Kohchi T."/>
            <person name="Yamato K.T."/>
            <person name="Jenkins J."/>
            <person name="Shu S."/>
            <person name="Ishizaki K."/>
            <person name="Yamaoka S."/>
            <person name="Nishihama R."/>
            <person name="Nakamura Y."/>
            <person name="Berger F."/>
            <person name="Adam C."/>
            <person name="Aki S.S."/>
            <person name="Althoff F."/>
            <person name="Araki T."/>
            <person name="Arteaga-Vazquez M.A."/>
            <person name="Balasubrmanian S."/>
            <person name="Barry K."/>
            <person name="Bauer D."/>
            <person name="Boehm C.R."/>
            <person name="Briginshaw L."/>
            <person name="Caballero-Perez J."/>
            <person name="Catarino B."/>
            <person name="Chen F."/>
            <person name="Chiyoda S."/>
            <person name="Chovatia M."/>
            <person name="Davies K.M."/>
            <person name="Delmans M."/>
            <person name="Demura T."/>
            <person name="Dierschke T."/>
            <person name="Dolan L."/>
            <person name="Dorantes-Acosta A.E."/>
            <person name="Eklund D.M."/>
            <person name="Florent S.N."/>
            <person name="Flores-Sandoval E."/>
            <person name="Fujiyama A."/>
            <person name="Fukuzawa H."/>
            <person name="Galik B."/>
            <person name="Grimanelli D."/>
            <person name="Grimwood J."/>
            <person name="Grossniklaus U."/>
            <person name="Hamada T."/>
            <person name="Haseloff J."/>
            <person name="Hetherington A.J."/>
            <person name="Higo A."/>
            <person name="Hirakawa Y."/>
            <person name="Hundley H.N."/>
            <person name="Ikeda Y."/>
            <person name="Inoue K."/>
            <person name="Inoue S.I."/>
            <person name="Ishida S."/>
            <person name="Jia Q."/>
            <person name="Kakita M."/>
            <person name="Kanazawa T."/>
            <person name="Kawai Y."/>
            <person name="Kawashima T."/>
            <person name="Kennedy M."/>
            <person name="Kinose K."/>
            <person name="Kinoshita T."/>
            <person name="Kohara Y."/>
            <person name="Koide E."/>
            <person name="Komatsu K."/>
            <person name="Kopischke S."/>
            <person name="Kubo M."/>
            <person name="Kyozuka J."/>
            <person name="Lagercrantz U."/>
            <person name="Lin S.S."/>
            <person name="Lindquist E."/>
            <person name="Lipzen A.M."/>
            <person name="Lu C.W."/>
            <person name="De Luna E."/>
            <person name="Martienssen R.A."/>
            <person name="Minamino N."/>
            <person name="Mizutani M."/>
            <person name="Mizutani M."/>
            <person name="Mochizuki N."/>
            <person name="Monte I."/>
            <person name="Mosher R."/>
            <person name="Nagasaki H."/>
            <person name="Nakagami H."/>
            <person name="Naramoto S."/>
            <person name="Nishitani K."/>
            <person name="Ohtani M."/>
            <person name="Okamoto T."/>
            <person name="Okumura M."/>
            <person name="Phillips J."/>
            <person name="Pollak B."/>
            <person name="Reinders A."/>
            <person name="Rovekamp M."/>
            <person name="Sano R."/>
            <person name="Sawa S."/>
            <person name="Schmid M.W."/>
            <person name="Shirakawa M."/>
            <person name="Solano R."/>
            <person name="Spunde A."/>
            <person name="Suetsugu N."/>
            <person name="Sugano S."/>
            <person name="Sugiyama A."/>
            <person name="Sun R."/>
            <person name="Suzuki Y."/>
            <person name="Takenaka M."/>
            <person name="Takezawa D."/>
            <person name="Tomogane H."/>
            <person name="Tsuzuki M."/>
            <person name="Ueda T."/>
            <person name="Umeda M."/>
            <person name="Ward J.M."/>
            <person name="Watanabe Y."/>
            <person name="Yazaki K."/>
            <person name="Yokoyama R."/>
            <person name="Yoshitake Y."/>
            <person name="Yotsui I."/>
            <person name="Zachgo S."/>
            <person name="Schmutz J."/>
        </authorList>
    </citation>
    <scope>NUCLEOTIDE SEQUENCE [LARGE SCALE GENOMIC DNA]</scope>
    <source>
        <strain evidence="3">Tak-1</strain>
    </source>
</reference>
<proteinExistence type="predicted"/>
<evidence type="ECO:0000256" key="1">
    <source>
        <dbReference type="SAM" id="MobiDB-lite"/>
    </source>
</evidence>
<feature type="compositionally biased region" description="Basic residues" evidence="1">
    <location>
        <begin position="43"/>
        <end position="52"/>
    </location>
</feature>
<feature type="region of interest" description="Disordered" evidence="1">
    <location>
        <begin position="1"/>
        <end position="83"/>
    </location>
</feature>
<feature type="compositionally biased region" description="Basic and acidic residues" evidence="1">
    <location>
        <begin position="53"/>
        <end position="63"/>
    </location>
</feature>
<feature type="region of interest" description="Disordered" evidence="1">
    <location>
        <begin position="119"/>
        <end position="142"/>
    </location>
</feature>
<feature type="region of interest" description="Disordered" evidence="1">
    <location>
        <begin position="221"/>
        <end position="261"/>
    </location>
</feature>
<evidence type="ECO:0000313" key="2">
    <source>
        <dbReference type="EMBL" id="PTQ33648.1"/>
    </source>
</evidence>
<feature type="compositionally biased region" description="Basic and acidic residues" evidence="1">
    <location>
        <begin position="242"/>
        <end position="255"/>
    </location>
</feature>
<protein>
    <submittedName>
        <fullName evidence="2">Uncharacterized protein</fullName>
    </submittedName>
</protein>
<feature type="compositionally biased region" description="Basic and acidic residues" evidence="1">
    <location>
        <begin position="1"/>
        <end position="12"/>
    </location>
</feature>
<dbReference type="EMBL" id="KZ772759">
    <property type="protein sequence ID" value="PTQ33648.1"/>
    <property type="molecule type" value="Genomic_DNA"/>
</dbReference>
<feature type="compositionally biased region" description="Polar residues" evidence="1">
    <location>
        <begin position="13"/>
        <end position="25"/>
    </location>
</feature>
<sequence length="289" mass="30584">MTAPSRRDEASENNKNPNSPSTRGSATGGGSEGKRRERDCTRKGRLRLRRPVPGRDRDRDRGRGGRGRGAQVTGSSKKKLPLVERNALDARRRHLRPLPVALSLLLRAAAAGVLAGVQGRAGQGRAGRGKAGPGQAGLGEGGAGVEGSARALMELALVLWRAWSSRASRRSGSARSRTRAGQIFFPLFLDVLSVCIGSVLNLLRGVLNACRHFARGVNRERERGREAAAAAEDAGRQGLGREAGEGGREGREQQRARAGVDQGVVGRGCRTEGFGGIEWRAARHSGGLG</sequence>
<feature type="compositionally biased region" description="Basic and acidic residues" evidence="1">
    <location>
        <begin position="32"/>
        <end position="42"/>
    </location>
</feature>
<gene>
    <name evidence="2" type="ORF">MARPO_0087s0078</name>
</gene>
<dbReference type="AlphaFoldDB" id="A0A2R6WIF7"/>
<evidence type="ECO:0000313" key="3">
    <source>
        <dbReference type="Proteomes" id="UP000244005"/>
    </source>
</evidence>
<organism evidence="2 3">
    <name type="scientific">Marchantia polymorpha</name>
    <name type="common">Common liverwort</name>
    <name type="synonym">Marchantia aquatica</name>
    <dbReference type="NCBI Taxonomy" id="3197"/>
    <lineage>
        <taxon>Eukaryota</taxon>
        <taxon>Viridiplantae</taxon>
        <taxon>Streptophyta</taxon>
        <taxon>Embryophyta</taxon>
        <taxon>Marchantiophyta</taxon>
        <taxon>Marchantiopsida</taxon>
        <taxon>Marchantiidae</taxon>
        <taxon>Marchantiales</taxon>
        <taxon>Marchantiaceae</taxon>
        <taxon>Marchantia</taxon>
    </lineage>
</organism>
<accession>A0A2R6WIF7</accession>
<name>A0A2R6WIF7_MARPO</name>
<keyword evidence="3" id="KW-1185">Reference proteome</keyword>